<dbReference type="AlphaFoldDB" id="A0A7J0D7J7"/>
<gene>
    <name evidence="4" type="ORF">Acr_00g0004890</name>
</gene>
<feature type="region of interest" description="Disordered" evidence="1">
    <location>
        <begin position="612"/>
        <end position="646"/>
    </location>
</feature>
<evidence type="ECO:0000313" key="4">
    <source>
        <dbReference type="EMBL" id="GFS28984.1"/>
    </source>
</evidence>
<feature type="region of interest" description="Disordered" evidence="1">
    <location>
        <begin position="135"/>
        <end position="167"/>
    </location>
</feature>
<feature type="compositionally biased region" description="Polar residues" evidence="1">
    <location>
        <begin position="108"/>
        <end position="118"/>
    </location>
</feature>
<feature type="compositionally biased region" description="Basic and acidic residues" evidence="1">
    <location>
        <begin position="52"/>
        <end position="80"/>
    </location>
</feature>
<dbReference type="PANTHER" id="PTHR31105:SF58">
    <property type="entry name" value="G-LIKE PROTEIN, PUTATIVE (DUF3133)-RELATED"/>
    <property type="match status" value="1"/>
</dbReference>
<sequence>MSEPGEVRVVRCPKCQNLLPELVDYSVYQCGGCGAVLRAKNRNSESDTLSQKSDEERVQGLSDKIPKKPDNFKFSEKVMDLSDGSENDVKSNGSYSRRDDKRKVLSYRTDNQRNGSSIKDNKWVVDSDLVANENLSESGHEEKGKELEDLKPPNGIPNGSRRTGRVADWRGGEGSVVEGFWRNPEREFHGVRYSTTKYSEDGPSNYHLRSSYGYGEQVKNQNKPDEFNKVEYLEQDKAELLRKLDELKDQISRSCDVKDKPKENVPLDRRSLRLDDPYSDSEPWFPEGSWGSNRASGQYSVPAPYIARPPYQRHYPEPYPNMNRLEMDTHNFHPSMGVPNQVQRYGDPIRSQMLRRAPQAPGILQQQPSHPYFSEQYVENDMDPFESYPPNMNFHHPSCSCFNCYNKHPQGPAPAPPTAFRNKMFPDVPNSMMLYHHEKLSAFGTRDHNSKIANPPPLNSHLPQSHTRWPSDLSSEVGSFVHRRPTRVVQATGGRRCHAIAGGAPFVICYNCFQLLQLPKKILVMEKKQKKVLCGACSTVIPFAVVNKKLVVSAHAETNITPKMLDDSPNVIVSGGTSHSHVNANHAGMNFSSDDYDNSGFDFQSMDREAISSSTGQGVCSSKSAEMRSDHSTSSYSSEDEANPDSLNAQRLESNSAELAAKANQSPPPAGSPLQDHFDYSSKYNVVNRFGKGNQSGRSERENEEPKKVTSRQDSMKDASLATEMEVSFNEYSNTGTSQESGDVTREEYQPRVNKGGQSFFAGIIKKSFRDLSRSNHTMEQSSTNVTINGHPIPDRALRKAEKLAGPVHPGHYWYDFRAGFWGVMGGHCLGIIPPFIEEFNYRMPENCAGGNTAIFVNGRELHLKDLNLLGNRGLPTTRDRSYIIEISGRVLDEDSGEELDSLGKLAPTYKALKCWDDPLVSNEIHDLVFSLGIST</sequence>
<dbReference type="InterPro" id="IPR040244">
    <property type="entry name" value="EDR4-like"/>
</dbReference>
<protein>
    <submittedName>
        <fullName evidence="4">Extra-large G-like protein, putative</fullName>
    </submittedName>
</protein>
<feature type="domain" description="Probable zinc-ribbon" evidence="2">
    <location>
        <begin position="501"/>
        <end position="545"/>
    </location>
</feature>
<dbReference type="OrthoDB" id="2020426at2759"/>
<dbReference type="InterPro" id="IPR021480">
    <property type="entry name" value="Zinc_ribbon_12"/>
</dbReference>
<feature type="domain" description="Enhanced disease resistance 4-like N-terminal" evidence="3">
    <location>
        <begin position="6"/>
        <end position="39"/>
    </location>
</feature>
<dbReference type="GO" id="GO:1900150">
    <property type="term" value="P:regulation of defense response to fungus"/>
    <property type="evidence" value="ECO:0007669"/>
    <property type="project" value="InterPro"/>
</dbReference>
<dbReference type="Proteomes" id="UP000585474">
    <property type="component" value="Unassembled WGS sequence"/>
</dbReference>
<feature type="region of interest" description="Disordered" evidence="1">
    <location>
        <begin position="41"/>
        <end position="119"/>
    </location>
</feature>
<feature type="compositionally biased region" description="Basic and acidic residues" evidence="1">
    <location>
        <begin position="698"/>
        <end position="708"/>
    </location>
</feature>
<dbReference type="PANTHER" id="PTHR31105">
    <property type="entry name" value="EXTRA-LARGE G-PROTEIN-LIKE"/>
    <property type="match status" value="1"/>
</dbReference>
<name>A0A7J0D7J7_9ERIC</name>
<proteinExistence type="predicted"/>
<evidence type="ECO:0000259" key="2">
    <source>
        <dbReference type="Pfam" id="PF11331"/>
    </source>
</evidence>
<evidence type="ECO:0000256" key="1">
    <source>
        <dbReference type="SAM" id="MobiDB-lite"/>
    </source>
</evidence>
<feature type="region of interest" description="Disordered" evidence="1">
    <location>
        <begin position="659"/>
        <end position="678"/>
    </location>
</feature>
<evidence type="ECO:0000313" key="5">
    <source>
        <dbReference type="Proteomes" id="UP000585474"/>
    </source>
</evidence>
<organism evidence="4 5">
    <name type="scientific">Actinidia rufa</name>
    <dbReference type="NCBI Taxonomy" id="165716"/>
    <lineage>
        <taxon>Eukaryota</taxon>
        <taxon>Viridiplantae</taxon>
        <taxon>Streptophyta</taxon>
        <taxon>Embryophyta</taxon>
        <taxon>Tracheophyta</taxon>
        <taxon>Spermatophyta</taxon>
        <taxon>Magnoliopsida</taxon>
        <taxon>eudicotyledons</taxon>
        <taxon>Gunneridae</taxon>
        <taxon>Pentapetalae</taxon>
        <taxon>asterids</taxon>
        <taxon>Ericales</taxon>
        <taxon>Actinidiaceae</taxon>
        <taxon>Actinidia</taxon>
    </lineage>
</organism>
<comment type="caution">
    <text evidence="4">The sequence shown here is derived from an EMBL/GenBank/DDBJ whole genome shotgun (WGS) entry which is preliminary data.</text>
</comment>
<feature type="region of interest" description="Disordered" evidence="1">
    <location>
        <begin position="688"/>
        <end position="720"/>
    </location>
</feature>
<keyword evidence="5" id="KW-1185">Reference proteome</keyword>
<dbReference type="Pfam" id="PF22910">
    <property type="entry name" value="EDR4-like_1st"/>
    <property type="match status" value="1"/>
</dbReference>
<feature type="compositionally biased region" description="Basic and acidic residues" evidence="1">
    <location>
        <begin position="138"/>
        <end position="151"/>
    </location>
</feature>
<evidence type="ECO:0000259" key="3">
    <source>
        <dbReference type="Pfam" id="PF22910"/>
    </source>
</evidence>
<dbReference type="InterPro" id="IPR055126">
    <property type="entry name" value="EDR4-like_N"/>
</dbReference>
<feature type="compositionally biased region" description="Polar residues" evidence="1">
    <location>
        <begin position="612"/>
        <end position="624"/>
    </location>
</feature>
<dbReference type="Pfam" id="PF11331">
    <property type="entry name" value="Zn_ribbon_12"/>
    <property type="match status" value="1"/>
</dbReference>
<reference evidence="5" key="1">
    <citation type="submission" date="2019-07" db="EMBL/GenBank/DDBJ databases">
        <title>De Novo Assembly of kiwifruit Actinidia rufa.</title>
        <authorList>
            <person name="Sugita-Konishi S."/>
            <person name="Sato K."/>
            <person name="Mori E."/>
            <person name="Abe Y."/>
            <person name="Kisaki G."/>
            <person name="Hamano K."/>
            <person name="Suezawa K."/>
            <person name="Otani M."/>
            <person name="Fukuda T."/>
            <person name="Manabe T."/>
            <person name="Gomi K."/>
            <person name="Tabuchi M."/>
            <person name="Akimitsu K."/>
            <person name="Kataoka I."/>
        </authorList>
    </citation>
    <scope>NUCLEOTIDE SEQUENCE [LARGE SCALE GENOMIC DNA]</scope>
    <source>
        <strain evidence="5">cv. Fuchu</strain>
    </source>
</reference>
<dbReference type="EMBL" id="BJWL01000066">
    <property type="protein sequence ID" value="GFS28984.1"/>
    <property type="molecule type" value="Genomic_DNA"/>
</dbReference>
<accession>A0A7J0D7J7</accession>